<dbReference type="Proteomes" id="UP000005237">
    <property type="component" value="Unassembled WGS sequence"/>
</dbReference>
<name>A0A8R1HXT1_CAEJA</name>
<dbReference type="InterPro" id="IPR000742">
    <property type="entry name" value="EGF"/>
</dbReference>
<evidence type="ECO:0000313" key="5">
    <source>
        <dbReference type="EnsemblMetazoa" id="CJA10301.1"/>
    </source>
</evidence>
<evidence type="ECO:0000259" key="4">
    <source>
        <dbReference type="PROSITE" id="PS50026"/>
    </source>
</evidence>
<reference evidence="5" key="2">
    <citation type="submission" date="2022-06" db="UniProtKB">
        <authorList>
            <consortium name="EnsemblMetazoa"/>
        </authorList>
    </citation>
    <scope>IDENTIFICATION</scope>
    <source>
        <strain evidence="5">DF5081</strain>
    </source>
</reference>
<accession>A0A8R1HXT1</accession>
<keyword evidence="3" id="KW-1133">Transmembrane helix</keyword>
<organism evidence="5 6">
    <name type="scientific">Caenorhabditis japonica</name>
    <dbReference type="NCBI Taxonomy" id="281687"/>
    <lineage>
        <taxon>Eukaryota</taxon>
        <taxon>Metazoa</taxon>
        <taxon>Ecdysozoa</taxon>
        <taxon>Nematoda</taxon>
        <taxon>Chromadorea</taxon>
        <taxon>Rhabditida</taxon>
        <taxon>Rhabditina</taxon>
        <taxon>Rhabditomorpha</taxon>
        <taxon>Rhabditoidea</taxon>
        <taxon>Rhabditidae</taxon>
        <taxon>Peloderinae</taxon>
        <taxon>Caenorhabditis</taxon>
    </lineage>
</organism>
<dbReference type="AlphaFoldDB" id="A0A8R1HXT1"/>
<feature type="disulfide bond" evidence="1">
    <location>
        <begin position="140"/>
        <end position="149"/>
    </location>
</feature>
<keyword evidence="6" id="KW-1185">Reference proteome</keyword>
<evidence type="ECO:0000313" key="6">
    <source>
        <dbReference type="Proteomes" id="UP000005237"/>
    </source>
</evidence>
<evidence type="ECO:0000256" key="3">
    <source>
        <dbReference type="SAM" id="Phobius"/>
    </source>
</evidence>
<protein>
    <submittedName>
        <fullName evidence="5">EGF-like domain-containing protein</fullName>
    </submittedName>
</protein>
<dbReference type="PROSITE" id="PS50026">
    <property type="entry name" value="EGF_3"/>
    <property type="match status" value="1"/>
</dbReference>
<feature type="transmembrane region" description="Helical" evidence="3">
    <location>
        <begin position="6"/>
        <end position="27"/>
    </location>
</feature>
<keyword evidence="3" id="KW-0812">Transmembrane</keyword>
<feature type="region of interest" description="Disordered" evidence="2">
    <location>
        <begin position="37"/>
        <end position="64"/>
    </location>
</feature>
<dbReference type="EnsemblMetazoa" id="CJA10301.1">
    <property type="protein sequence ID" value="CJA10301.1"/>
    <property type="gene ID" value="WBGene00129505"/>
</dbReference>
<sequence length="221" mass="25652">MGKSTILFLLSIVVISCLLIEITAEVFEKPKEYDAKGNEIVDPDTPAHQQQQHHHHRLHRGKVHRRRQPVCVNGRPVDGACECELDFVGKHCEKQKHCQSFRRYRNGSCPECIKGYQGEFCEEIVCYNGKQNVHLTECECDDPYSGKHCDELETRKIYSYYNRKVFLLGPLGAISLIPMCTMYLVCEYFARKRQVKRVGLMMEGQNINVENRLLEKLLNKM</sequence>
<comment type="caution">
    <text evidence="1">Lacks conserved residue(s) required for the propagation of feature annotation.</text>
</comment>
<proteinExistence type="predicted"/>
<dbReference type="PROSITE" id="PS01186">
    <property type="entry name" value="EGF_2"/>
    <property type="match status" value="1"/>
</dbReference>
<evidence type="ECO:0000256" key="1">
    <source>
        <dbReference type="PROSITE-ProRule" id="PRU00076"/>
    </source>
</evidence>
<reference evidence="6" key="1">
    <citation type="submission" date="2010-08" db="EMBL/GenBank/DDBJ databases">
        <authorList>
            <consortium name="Caenorhabditis japonica Sequencing Consortium"/>
            <person name="Wilson R.K."/>
        </authorList>
    </citation>
    <scope>NUCLEOTIDE SEQUENCE [LARGE SCALE GENOMIC DNA]</scope>
    <source>
        <strain evidence="6">DF5081</strain>
    </source>
</reference>
<dbReference type="PROSITE" id="PS51257">
    <property type="entry name" value="PROKAR_LIPOPROTEIN"/>
    <property type="match status" value="1"/>
</dbReference>
<feature type="domain" description="EGF-like" evidence="4">
    <location>
        <begin position="117"/>
        <end position="150"/>
    </location>
</feature>
<feature type="compositionally biased region" description="Basic residues" evidence="2">
    <location>
        <begin position="51"/>
        <end position="64"/>
    </location>
</feature>
<dbReference type="OMA" id="HCDELET"/>
<keyword evidence="1" id="KW-0245">EGF-like domain</keyword>
<feature type="transmembrane region" description="Helical" evidence="3">
    <location>
        <begin position="165"/>
        <end position="185"/>
    </location>
</feature>
<evidence type="ECO:0000256" key="2">
    <source>
        <dbReference type="SAM" id="MobiDB-lite"/>
    </source>
</evidence>
<keyword evidence="3" id="KW-0472">Membrane</keyword>
<keyword evidence="1" id="KW-1015">Disulfide bond</keyword>
<dbReference type="PROSITE" id="PS00022">
    <property type="entry name" value="EGF_1"/>
    <property type="match status" value="1"/>
</dbReference>